<dbReference type="GeneID" id="5179463"/>
<accession>Q14W27</accession>
<evidence type="ECO:0000256" key="1">
    <source>
        <dbReference type="SAM" id="MobiDB-lite"/>
    </source>
</evidence>
<protein>
    <submittedName>
        <fullName evidence="2">ORF79</fullName>
    </submittedName>
</protein>
<proteinExistence type="predicted"/>
<evidence type="ECO:0000313" key="2">
    <source>
        <dbReference type="EMBL" id="ABG25639.1"/>
    </source>
</evidence>
<keyword evidence="3" id="KW-1185">Reference proteome</keyword>
<evidence type="ECO:0000313" key="3">
    <source>
        <dbReference type="Proteomes" id="UP000120576"/>
    </source>
</evidence>
<dbReference type="RefSeq" id="YP_656587.1">
    <property type="nucleotide sequence ID" value="NC_008210.1"/>
</dbReference>
<dbReference type="EMBL" id="DQ665652">
    <property type="protein sequence ID" value="ABG25639.1"/>
    <property type="molecule type" value="Genomic_DNA"/>
</dbReference>
<sequence length="230" mass="26597">MGISCSLSRVLWSGMMTLGRWTGGGTSGGYRRTLQRVREVREDQEEVQRYVNMKPVQRITTLSEEKESIKKKMAYYEARKGNLSAEEALQYRLLQQELVTVDRATTTAIRHLVDKKEAKSDLKETAVQKYHLQNLTGLYEVSKLSTASAVRCQKKLMELERKESIIDMTLEGHRDIQNSMEERRSERRVRFEDEETQKAIECLDLIVPSPPSHPVAKFDTIDERPKHIPN</sequence>
<dbReference type="Proteomes" id="UP000120576">
    <property type="component" value="Genome"/>
</dbReference>
<organism evidence="2 3">
    <name type="scientific">Ranid herpesvirus 2</name>
    <dbReference type="NCBI Taxonomy" id="389214"/>
    <lineage>
        <taxon>Viruses</taxon>
        <taxon>Duplodnaviria</taxon>
        <taxon>Heunggongvirae</taxon>
        <taxon>Peploviricota</taxon>
        <taxon>Herviviricetes</taxon>
        <taxon>Herpesvirales</taxon>
        <taxon>Alloherpesviridae</taxon>
        <taxon>Batravirus</taxon>
        <taxon>Batravirus ranidallo2</taxon>
    </lineage>
</organism>
<feature type="region of interest" description="Disordered" evidence="1">
    <location>
        <begin position="211"/>
        <end position="230"/>
    </location>
</feature>
<name>Q14W27_9VIRU</name>
<reference evidence="2 3" key="1">
    <citation type="journal article" date="2006" name="J. Gen. Virol.">
        <title>Genome sequences of two frog herpesviruses.</title>
        <authorList>
            <person name="Davison A.J."/>
            <person name="Cunningham C."/>
            <person name="Sauerbier W."/>
            <person name="McKinnell R.G."/>
        </authorList>
    </citation>
    <scope>NUCLEOTIDE SEQUENCE [LARGE SCALE GENOMIC DNA]</scope>
    <source>
        <strain evidence="2">ATCC VR-568</strain>
    </source>
</reference>
<feature type="compositionally biased region" description="Basic and acidic residues" evidence="1">
    <location>
        <begin position="219"/>
        <end position="230"/>
    </location>
</feature>
<dbReference type="KEGG" id="vg:5179463"/>